<name>A0A8H3DYR4_9AGAM</name>
<dbReference type="Proteomes" id="UP000663827">
    <property type="component" value="Unassembled WGS sequence"/>
</dbReference>
<keyword evidence="2" id="KW-1133">Transmembrane helix</keyword>
<evidence type="ECO:0000313" key="3">
    <source>
        <dbReference type="EMBL" id="CAE7114274.1"/>
    </source>
</evidence>
<keyword evidence="2" id="KW-0812">Transmembrane</keyword>
<feature type="compositionally biased region" description="Basic and acidic residues" evidence="1">
    <location>
        <begin position="26"/>
        <end position="51"/>
    </location>
</feature>
<comment type="caution">
    <text evidence="3">The sequence shown here is derived from an EMBL/GenBank/DDBJ whole genome shotgun (WGS) entry which is preliminary data.</text>
</comment>
<dbReference type="InterPro" id="IPR010640">
    <property type="entry name" value="Low_temperature_requirement_A"/>
</dbReference>
<evidence type="ECO:0000313" key="4">
    <source>
        <dbReference type="Proteomes" id="UP000663827"/>
    </source>
</evidence>
<dbReference type="PANTHER" id="PTHR42101:SF1">
    <property type="entry name" value="LOW TEMPERATURE REQUIREMENT A"/>
    <property type="match status" value="1"/>
</dbReference>
<feature type="transmembrane region" description="Helical" evidence="2">
    <location>
        <begin position="617"/>
        <end position="638"/>
    </location>
</feature>
<feature type="transmembrane region" description="Helical" evidence="2">
    <location>
        <begin position="199"/>
        <end position="221"/>
    </location>
</feature>
<reference evidence="3" key="1">
    <citation type="submission" date="2021-01" db="EMBL/GenBank/DDBJ databases">
        <authorList>
            <person name="Kaushik A."/>
        </authorList>
    </citation>
    <scope>NUCLEOTIDE SEQUENCE</scope>
    <source>
        <strain evidence="3">AG5</strain>
    </source>
</reference>
<feature type="transmembrane region" description="Helical" evidence="2">
    <location>
        <begin position="373"/>
        <end position="392"/>
    </location>
</feature>
<accession>A0A8H3DYR4</accession>
<protein>
    <recommendedName>
        <fullName evidence="5">Transmembrane protein</fullName>
    </recommendedName>
</protein>
<evidence type="ECO:0008006" key="5">
    <source>
        <dbReference type="Google" id="ProtNLM"/>
    </source>
</evidence>
<keyword evidence="2" id="KW-0472">Membrane</keyword>
<feature type="transmembrane region" description="Helical" evidence="2">
    <location>
        <begin position="108"/>
        <end position="130"/>
    </location>
</feature>
<dbReference type="Pfam" id="PF06772">
    <property type="entry name" value="LtrA"/>
    <property type="match status" value="1"/>
</dbReference>
<feature type="region of interest" description="Disordered" evidence="1">
    <location>
        <begin position="1"/>
        <end position="65"/>
    </location>
</feature>
<feature type="transmembrane region" description="Helical" evidence="2">
    <location>
        <begin position="659"/>
        <end position="678"/>
    </location>
</feature>
<proteinExistence type="predicted"/>
<feature type="transmembrane region" description="Helical" evidence="2">
    <location>
        <begin position="283"/>
        <end position="303"/>
    </location>
</feature>
<evidence type="ECO:0000256" key="2">
    <source>
        <dbReference type="SAM" id="Phobius"/>
    </source>
</evidence>
<organism evidence="3 4">
    <name type="scientific">Rhizoctonia solani</name>
    <dbReference type="NCBI Taxonomy" id="456999"/>
    <lineage>
        <taxon>Eukaryota</taxon>
        <taxon>Fungi</taxon>
        <taxon>Dikarya</taxon>
        <taxon>Basidiomycota</taxon>
        <taxon>Agaricomycotina</taxon>
        <taxon>Agaricomycetes</taxon>
        <taxon>Cantharellales</taxon>
        <taxon>Ceratobasidiaceae</taxon>
        <taxon>Rhizoctonia</taxon>
    </lineage>
</organism>
<sequence>MANNSALQAKLPPGFIKDPDATEPDLVAKRREQWRHFSRDPYKPPMVDEKSAGPPEQEPETQKQGPMEYVRRLRHPGSGWTLLFYDLAWTATFATLSQSGSFIEPLDALSYFGFFAAVLWLWASQTLYCVHFYTNDWFHLTSLFIQLFIFGLLAATTRGYHLTNYITRSPGGTDLNPDLDQLSDVEQLERFNAERTDLFSARAMAVAFLLLIQYLRACFYARWGEGAKARGHTRRGRFLQDRVHPQVYAILVGLVLSNLMLFAAMGIMFSSFGTTVLGASLRLGLWVGGFLLEIFSHLWLPVLRLIARHQRLKEGQASGPVHWTEDVNPLPLAKVDLCERFDTITTIILGEGINSFAGTLASILTAAKVGKAVLVNVASAAFTVWFIAYLYFEGPKSGSSPEGEGLRRLVWMVIYLPFLASIFLLFTGIKNQFLLTAGRFLSTVDTALQGFKVLMEEQNVVQRLEASDPSLQLSPIIKTFLYSHNIIWKSQYQSLSTLFSNAPNRTEFLNQMGGWIMRLSMSMALNSYETLNGDESIPEDIQTLIQNYIDNSTDSLRDAILSANLDVDLKEMRYYQILARLLDASFEGARYILAFAALIPICLGIQCIVHSPPRDRYQWAVITSRLLLGLLLALLLLLNIGKYQEFYVSRLVANQRAGVFLWLAAFWVLPTIAIAYAVEFLLEIVLHMWSVEPET</sequence>
<feature type="transmembrane region" description="Helical" evidence="2">
    <location>
        <begin position="247"/>
        <end position="271"/>
    </location>
</feature>
<feature type="transmembrane region" description="Helical" evidence="2">
    <location>
        <begin position="137"/>
        <end position="155"/>
    </location>
</feature>
<feature type="transmembrane region" description="Helical" evidence="2">
    <location>
        <begin position="591"/>
        <end position="611"/>
    </location>
</feature>
<dbReference type="AlphaFoldDB" id="A0A8H3DYR4"/>
<feature type="transmembrane region" description="Helical" evidence="2">
    <location>
        <begin position="77"/>
        <end position="96"/>
    </location>
</feature>
<dbReference type="PANTHER" id="PTHR42101">
    <property type="entry name" value="CHROMOSOME 16, WHOLE GENOME SHOTGUN SEQUENCE"/>
    <property type="match status" value="1"/>
</dbReference>
<gene>
    <name evidence="3" type="ORF">RDB_LOCUS51060</name>
</gene>
<dbReference type="EMBL" id="CAJNJQ010001009">
    <property type="protein sequence ID" value="CAE7114274.1"/>
    <property type="molecule type" value="Genomic_DNA"/>
</dbReference>
<feature type="transmembrane region" description="Helical" evidence="2">
    <location>
        <begin position="412"/>
        <end position="429"/>
    </location>
</feature>
<evidence type="ECO:0000256" key="1">
    <source>
        <dbReference type="SAM" id="MobiDB-lite"/>
    </source>
</evidence>